<protein>
    <submittedName>
        <fullName evidence="8">Uncharacterized protein</fullName>
    </submittedName>
</protein>
<dbReference type="SUPFAM" id="SSF50998">
    <property type="entry name" value="Quinoprotein alcohol dehydrogenase-like"/>
    <property type="match status" value="1"/>
</dbReference>
<dbReference type="Gene3D" id="2.130.10.10">
    <property type="entry name" value="YVTN repeat-like/Quinoprotein amine dehydrogenase"/>
    <property type="match status" value="3"/>
</dbReference>
<comment type="similarity">
    <text evidence="6">Belongs to the WD repeat WDR6 family.</text>
</comment>
<evidence type="ECO:0000256" key="6">
    <source>
        <dbReference type="ARBA" id="ARBA00038255"/>
    </source>
</evidence>
<keyword evidence="2" id="KW-0963">Cytoplasm</keyword>
<evidence type="ECO:0000256" key="7">
    <source>
        <dbReference type="PROSITE-ProRule" id="PRU00221"/>
    </source>
</evidence>
<dbReference type="PANTHER" id="PTHR14344">
    <property type="entry name" value="WD REPEAT PROTEIN"/>
    <property type="match status" value="1"/>
</dbReference>
<evidence type="ECO:0000256" key="1">
    <source>
        <dbReference type="ARBA" id="ARBA00004496"/>
    </source>
</evidence>
<dbReference type="SUPFAM" id="SSF50978">
    <property type="entry name" value="WD40 repeat-like"/>
    <property type="match status" value="2"/>
</dbReference>
<feature type="repeat" description="WD" evidence="7">
    <location>
        <begin position="879"/>
        <end position="895"/>
    </location>
</feature>
<evidence type="ECO:0000256" key="2">
    <source>
        <dbReference type="ARBA" id="ARBA00022490"/>
    </source>
</evidence>
<evidence type="ECO:0000256" key="4">
    <source>
        <dbReference type="ARBA" id="ARBA00022694"/>
    </source>
</evidence>
<dbReference type="GO" id="GO:0030488">
    <property type="term" value="P:tRNA methylation"/>
    <property type="evidence" value="ECO:0007669"/>
    <property type="project" value="TreeGrafter"/>
</dbReference>
<dbReference type="SMART" id="SM00320">
    <property type="entry name" value="WD40"/>
    <property type="match status" value="11"/>
</dbReference>
<keyword evidence="9" id="KW-1185">Reference proteome</keyword>
<dbReference type="STRING" id="65357.A0A024FXQ7"/>
<proteinExistence type="inferred from homology"/>
<dbReference type="PROSITE" id="PS50082">
    <property type="entry name" value="WD_REPEATS_2"/>
    <property type="match status" value="4"/>
</dbReference>
<comment type="caution">
    <text evidence="8">The sequence shown here is derived from an EMBL/GenBank/DDBJ whole genome shotgun (WGS) entry which is preliminary data.</text>
</comment>
<dbReference type="Pfam" id="PF00400">
    <property type="entry name" value="WD40"/>
    <property type="match status" value="4"/>
</dbReference>
<gene>
    <name evidence="8" type="ORF">BN9_000780</name>
</gene>
<dbReference type="InterPro" id="IPR011047">
    <property type="entry name" value="Quinoprotein_ADH-like_sf"/>
</dbReference>
<evidence type="ECO:0000313" key="9">
    <source>
        <dbReference type="Proteomes" id="UP000053237"/>
    </source>
</evidence>
<keyword evidence="5" id="KW-0677">Repeat</keyword>
<dbReference type="InterPro" id="IPR036322">
    <property type="entry name" value="WD40_repeat_dom_sf"/>
</dbReference>
<evidence type="ECO:0000256" key="5">
    <source>
        <dbReference type="ARBA" id="ARBA00022737"/>
    </source>
</evidence>
<dbReference type="PANTHER" id="PTHR14344:SF3">
    <property type="entry name" value="WD REPEAT-CONTAINING PROTEIN 6"/>
    <property type="match status" value="1"/>
</dbReference>
<feature type="repeat" description="WD" evidence="7">
    <location>
        <begin position="209"/>
        <end position="250"/>
    </location>
</feature>
<dbReference type="OrthoDB" id="5594999at2759"/>
<dbReference type="PRINTS" id="PR00320">
    <property type="entry name" value="GPROTEINBRPT"/>
</dbReference>
<dbReference type="AlphaFoldDB" id="A0A024FXQ7"/>
<reference evidence="8 9" key="1">
    <citation type="submission" date="2012-05" db="EMBL/GenBank/DDBJ databases">
        <title>Recombination and specialization in a pathogen metapopulation.</title>
        <authorList>
            <person name="Gardiner A."/>
            <person name="Kemen E."/>
            <person name="Schultz-Larsen T."/>
            <person name="MacLean D."/>
            <person name="Van Oosterhout C."/>
            <person name="Jones J.D.G."/>
        </authorList>
    </citation>
    <scope>NUCLEOTIDE SEQUENCE [LARGE SCALE GENOMIC DNA]</scope>
    <source>
        <strain evidence="8 9">Ac Nc2</strain>
    </source>
</reference>
<dbReference type="InterPro" id="IPR001680">
    <property type="entry name" value="WD40_rpt"/>
</dbReference>
<dbReference type="InParanoid" id="A0A024FXQ7"/>
<accession>A0A024FXQ7</accession>
<keyword evidence="3 7" id="KW-0853">WD repeat</keyword>
<dbReference type="PROSITE" id="PS50294">
    <property type="entry name" value="WD_REPEATS_REGION"/>
    <property type="match status" value="1"/>
</dbReference>
<feature type="repeat" description="WD" evidence="7">
    <location>
        <begin position="272"/>
        <end position="294"/>
    </location>
</feature>
<evidence type="ECO:0000256" key="3">
    <source>
        <dbReference type="ARBA" id="ARBA00022574"/>
    </source>
</evidence>
<dbReference type="InterPro" id="IPR020472">
    <property type="entry name" value="WD40_PAC1"/>
</dbReference>
<sequence length="1058" mass="118503">MKIAKQNYVGAVTCLQFDTTGTWLYVVTGATLYVYDSSKGTIRATLTLLQDGIIHGMDTPSFQPICDASAVPFGVFYGQKQLSFVAQEQKSCSEWKIRKTFETRRKDWILCVQILTQTEIEKAAFFPLIAIGYVHNFIEIYSLHKKMTFMTFQCSAIGILYSMSIYGRSIEALHVATGTVTRSIILWNLPDTHDRNALSTASVGPMQRLESHNGAVFRIIWSEDGQRFISVSEDRTMQLWTLNTRSQVFEGKVRAWGHHGRLWDACFTKSGIATASEDGTCKLWELQKGNCIATLQGHVGKCVWRVACHPSKRLIATGGGDGSVKLWDTYQHLHPSHTLAIAQQHAIRLIENSDHVEKSKRSVAVRDVLIGKENAFCVADNGEVHALDIEKATSQLLWSPLQGNVHMDETASVSCTCMDLQKQYLAFGDSSGWVYIFGLSENTLVASWKAVESRIFKLWWHSSALETDHSMIFTSSIDRKLLRWKISRENEKFLAWEKLESYGNISSKSAISSLQVIERFGTAFLICGDGDGTICTFAYPQDILHQELIQPTSILRNVHGREYVSCITSIDGDQLLTGGHDGYYNIFNISFPKNSLVLSFLTRHSIKGMGTISQFYWNDRRQELLVFGFQASHAILYNVTRQYRLFHLDCGGWRRPHAMYIPLTSSAFVDYTLLFCSREQKKRRQGHLELQSVTSRDAIRLRACSFHYQWHGRMITSALFLDNSMELVTGSEDNQLQLHVRTSNEDLWKCVATGAAHTSAIRAISKFSVPHHIIVLTAGGKQTVNAWMISRNPYVLRHICMSEKADVQEHRILGLASFSLHLDRYRLVITGNSEGVIGCLLLDLLLESFSEIVAFSASPKPILCLSALQITHSNRNIALLATGSTDGRIHVWDFSRILEHLSTGTHPIHNDAFHLSPCYSYVAHEMGVNALSLIPSKMQPTSINQLIVSVCSGGDDQSVRVRDISPSNESLCWITIQDAQVPHASGSAIKALYSNGNVLIIAGYDQRLSVYALNPIVWKACAMSECADVAALDVRQHDAEKWDVVVAGDGFQTFVLNL</sequence>
<dbReference type="GO" id="GO:0005737">
    <property type="term" value="C:cytoplasm"/>
    <property type="evidence" value="ECO:0007669"/>
    <property type="project" value="UniProtKB-SubCell"/>
</dbReference>
<keyword evidence="4" id="KW-0819">tRNA processing</keyword>
<comment type="subcellular location">
    <subcellularLocation>
        <location evidence="1">Cytoplasm</location>
    </subcellularLocation>
</comment>
<dbReference type="EMBL" id="CAIX01000001">
    <property type="protein sequence ID" value="CCI39295.1"/>
    <property type="molecule type" value="Genomic_DNA"/>
</dbReference>
<dbReference type="InterPro" id="IPR051973">
    <property type="entry name" value="tRNA_Anticodon_Mtase-Reg"/>
</dbReference>
<feature type="repeat" description="WD" evidence="7">
    <location>
        <begin position="303"/>
        <end position="328"/>
    </location>
</feature>
<organism evidence="8 9">
    <name type="scientific">Albugo candida</name>
    <dbReference type="NCBI Taxonomy" id="65357"/>
    <lineage>
        <taxon>Eukaryota</taxon>
        <taxon>Sar</taxon>
        <taxon>Stramenopiles</taxon>
        <taxon>Oomycota</taxon>
        <taxon>Peronosporomycetes</taxon>
        <taxon>Albuginales</taxon>
        <taxon>Albuginaceae</taxon>
        <taxon>Albugo</taxon>
    </lineage>
</organism>
<evidence type="ECO:0000313" key="8">
    <source>
        <dbReference type="EMBL" id="CCI39295.1"/>
    </source>
</evidence>
<dbReference type="InterPro" id="IPR015943">
    <property type="entry name" value="WD40/YVTN_repeat-like_dom_sf"/>
</dbReference>
<dbReference type="Proteomes" id="UP000053237">
    <property type="component" value="Unassembled WGS sequence"/>
</dbReference>
<name>A0A024FXQ7_9STRA</name>